<protein>
    <submittedName>
        <fullName evidence="1">Uncharacterized protein</fullName>
    </submittedName>
</protein>
<name>A0A4Q2FIW2_STROR</name>
<gene>
    <name evidence="1" type="ORF">DF217_10250</name>
</gene>
<organism evidence="1 2">
    <name type="scientific">Streptococcus oralis</name>
    <dbReference type="NCBI Taxonomy" id="1303"/>
    <lineage>
        <taxon>Bacteria</taxon>
        <taxon>Bacillati</taxon>
        <taxon>Bacillota</taxon>
        <taxon>Bacilli</taxon>
        <taxon>Lactobacillales</taxon>
        <taxon>Streptococcaceae</taxon>
        <taxon>Streptococcus</taxon>
    </lineage>
</organism>
<reference evidence="1 2" key="1">
    <citation type="submission" date="2018-05" db="EMBL/GenBank/DDBJ databases">
        <title>Streptococcus from otitis media.</title>
        <authorList>
            <person name="Wayes A.M."/>
            <person name="Jakubovics N.S."/>
        </authorList>
    </citation>
    <scope>NUCLEOTIDE SEQUENCE [LARGE SCALE GENOMIC DNA]</scope>
    <source>
        <strain evidence="1 2">NU39</strain>
    </source>
</reference>
<evidence type="ECO:0000313" key="1">
    <source>
        <dbReference type="EMBL" id="RXX19907.1"/>
    </source>
</evidence>
<feature type="non-terminal residue" evidence="1">
    <location>
        <position position="121"/>
    </location>
</feature>
<accession>A0A4Q2FIW2</accession>
<evidence type="ECO:0000313" key="2">
    <source>
        <dbReference type="Proteomes" id="UP000289921"/>
    </source>
</evidence>
<proteinExistence type="predicted"/>
<dbReference type="EMBL" id="QEWK01000041">
    <property type="protein sequence ID" value="RXX19907.1"/>
    <property type="molecule type" value="Genomic_DNA"/>
</dbReference>
<comment type="caution">
    <text evidence="1">The sequence shown here is derived from an EMBL/GenBank/DDBJ whole genome shotgun (WGS) entry which is preliminary data.</text>
</comment>
<dbReference type="Proteomes" id="UP000289921">
    <property type="component" value="Unassembled WGS sequence"/>
</dbReference>
<dbReference type="AlphaFoldDB" id="A0A4Q2FIW2"/>
<sequence>MVGGSNEGSEVGFFSGSTVSARPARKVAVFNFQKSGVGKLRIVRVVVLPESDDVQANTEAIKHVAECLDGAGGFGGGAVDGAIDGNGGNKEEAPISGGLAVESVKYDSFSIGSAGSTGGVR</sequence>